<keyword evidence="1" id="KW-0812">Transmembrane</keyword>
<proteinExistence type="predicted"/>
<dbReference type="AlphaFoldDB" id="A0A550CFT5"/>
<keyword evidence="1" id="KW-1133">Transmembrane helix</keyword>
<organism evidence="2 3">
    <name type="scientific">Schizophyllum amplum</name>
    <dbReference type="NCBI Taxonomy" id="97359"/>
    <lineage>
        <taxon>Eukaryota</taxon>
        <taxon>Fungi</taxon>
        <taxon>Dikarya</taxon>
        <taxon>Basidiomycota</taxon>
        <taxon>Agaricomycotina</taxon>
        <taxon>Agaricomycetes</taxon>
        <taxon>Agaricomycetidae</taxon>
        <taxon>Agaricales</taxon>
        <taxon>Schizophyllaceae</taxon>
        <taxon>Schizophyllum</taxon>
    </lineage>
</organism>
<feature type="transmembrane region" description="Helical" evidence="1">
    <location>
        <begin position="15"/>
        <end position="33"/>
    </location>
</feature>
<accession>A0A550CFT5</accession>
<dbReference type="EMBL" id="VDMD01000009">
    <property type="protein sequence ID" value="TRM63624.1"/>
    <property type="molecule type" value="Genomic_DNA"/>
</dbReference>
<evidence type="ECO:0000313" key="2">
    <source>
        <dbReference type="EMBL" id="TRM63624.1"/>
    </source>
</evidence>
<gene>
    <name evidence="2" type="ORF">BD626DRAFT_569005</name>
</gene>
<comment type="caution">
    <text evidence="2">The sequence shown here is derived from an EMBL/GenBank/DDBJ whole genome shotgun (WGS) entry which is preliminary data.</text>
</comment>
<reference evidence="2 3" key="1">
    <citation type="journal article" date="2019" name="New Phytol.">
        <title>Comparative genomics reveals unique wood-decay strategies and fruiting body development in the Schizophyllaceae.</title>
        <authorList>
            <person name="Almasi E."/>
            <person name="Sahu N."/>
            <person name="Krizsan K."/>
            <person name="Balint B."/>
            <person name="Kovacs G.M."/>
            <person name="Kiss B."/>
            <person name="Cseklye J."/>
            <person name="Drula E."/>
            <person name="Henrissat B."/>
            <person name="Nagy I."/>
            <person name="Chovatia M."/>
            <person name="Adam C."/>
            <person name="LaButti K."/>
            <person name="Lipzen A."/>
            <person name="Riley R."/>
            <person name="Grigoriev I.V."/>
            <person name="Nagy L.G."/>
        </authorList>
    </citation>
    <scope>NUCLEOTIDE SEQUENCE [LARGE SCALE GENOMIC DNA]</scope>
    <source>
        <strain evidence="2 3">NL-1724</strain>
    </source>
</reference>
<dbReference type="OrthoDB" id="3068460at2759"/>
<evidence type="ECO:0000256" key="1">
    <source>
        <dbReference type="SAM" id="Phobius"/>
    </source>
</evidence>
<name>A0A550CFT5_9AGAR</name>
<dbReference type="Proteomes" id="UP000320762">
    <property type="component" value="Unassembled WGS sequence"/>
</dbReference>
<evidence type="ECO:0000313" key="3">
    <source>
        <dbReference type="Proteomes" id="UP000320762"/>
    </source>
</evidence>
<protein>
    <submittedName>
        <fullName evidence="2">Uncharacterized protein</fullName>
    </submittedName>
</protein>
<keyword evidence="3" id="KW-1185">Reference proteome</keyword>
<sequence length="70" mass="7760">MFSAINKSLNGPRRMLWTFSGVLLIAGGVMYVAKQSVEGRRKADLEAFRAEQAAKIREQRKRAAAANPQP</sequence>
<keyword evidence="1" id="KW-0472">Membrane</keyword>